<dbReference type="RefSeq" id="WP_310457037.1">
    <property type="nucleotide sequence ID" value="NZ_JAVKPH010000008.1"/>
</dbReference>
<dbReference type="InterPro" id="IPR049449">
    <property type="entry name" value="TesB_ACOT8-like_N"/>
</dbReference>
<evidence type="ECO:0000259" key="1">
    <source>
        <dbReference type="Pfam" id="PF13622"/>
    </source>
</evidence>
<keyword evidence="3" id="KW-1185">Reference proteome</keyword>
<name>A0ABU1F7E9_9RHOB</name>
<reference evidence="2 3" key="1">
    <citation type="submission" date="2023-09" db="EMBL/GenBank/DDBJ databases">
        <title>Xinfangfangia sedmenti sp. nov., isolated the sedment.</title>
        <authorList>
            <person name="Xu L."/>
        </authorList>
    </citation>
    <scope>NUCLEOTIDE SEQUENCE [LARGE SCALE GENOMIC DNA]</scope>
    <source>
        <strain evidence="2 3">LG-4</strain>
    </source>
</reference>
<gene>
    <name evidence="2" type="ORF">RGD00_09260</name>
</gene>
<dbReference type="InterPro" id="IPR029069">
    <property type="entry name" value="HotDog_dom_sf"/>
</dbReference>
<protein>
    <recommendedName>
        <fullName evidence="1">Acyl-CoA thioesterase-like N-terminal HotDog domain-containing protein</fullName>
    </recommendedName>
</protein>
<dbReference type="PANTHER" id="PTHR43240">
    <property type="entry name" value="1,4-DIHYDROXY-2-NAPHTHOYL-COA THIOESTERASE 1"/>
    <property type="match status" value="1"/>
</dbReference>
<evidence type="ECO:0000313" key="3">
    <source>
        <dbReference type="Proteomes" id="UP001247754"/>
    </source>
</evidence>
<proteinExistence type="predicted"/>
<dbReference type="Gene3D" id="3.10.129.10">
    <property type="entry name" value="Hotdog Thioesterase"/>
    <property type="match status" value="2"/>
</dbReference>
<feature type="domain" description="Acyl-CoA thioesterase-like N-terminal HotDog" evidence="1">
    <location>
        <begin position="200"/>
        <end position="279"/>
    </location>
</feature>
<accession>A0ABU1F7E9</accession>
<dbReference type="Pfam" id="PF13622">
    <property type="entry name" value="4HBT_3"/>
    <property type="match status" value="1"/>
</dbReference>
<organism evidence="2 3">
    <name type="scientific">Ruixingdingia sedimenti</name>
    <dbReference type="NCBI Taxonomy" id="3073604"/>
    <lineage>
        <taxon>Bacteria</taxon>
        <taxon>Pseudomonadati</taxon>
        <taxon>Pseudomonadota</taxon>
        <taxon>Alphaproteobacteria</taxon>
        <taxon>Rhodobacterales</taxon>
        <taxon>Paracoccaceae</taxon>
        <taxon>Ruixingdingia</taxon>
    </lineage>
</organism>
<sequence>MPTASHEVLRTRVYDLYGGVLCFSEWCGLRYDQSRPEDARMHLPWADRIAGPDGAIGPGMMTTLADAASGQVAAAIFDWRAQIATISLGLNLIRPAPAGAGLVAEAARIWSDDRTVLTEVRIHADGPGGAALVAAARLRMIVVAQCAPPETPGRYPVETPAPGRPFWCGAGADTGGVAEDGRLVLRIPPAPQFLGNRMRGALHGGYVAGCLFEGLARLGRATGAGFRPLDGVVDFLRSAAEADMVLTAELPRAGARIGFATARLDQTPPGRPPALTARLSATLMR</sequence>
<comment type="caution">
    <text evidence="2">The sequence shown here is derived from an EMBL/GenBank/DDBJ whole genome shotgun (WGS) entry which is preliminary data.</text>
</comment>
<dbReference type="SUPFAM" id="SSF54637">
    <property type="entry name" value="Thioesterase/thiol ester dehydrase-isomerase"/>
    <property type="match status" value="2"/>
</dbReference>
<dbReference type="EMBL" id="JAVKPH010000008">
    <property type="protein sequence ID" value="MDR5652791.1"/>
    <property type="molecule type" value="Genomic_DNA"/>
</dbReference>
<dbReference type="CDD" id="cd03443">
    <property type="entry name" value="PaaI_thioesterase"/>
    <property type="match status" value="1"/>
</dbReference>
<dbReference type="Proteomes" id="UP001247754">
    <property type="component" value="Unassembled WGS sequence"/>
</dbReference>
<evidence type="ECO:0000313" key="2">
    <source>
        <dbReference type="EMBL" id="MDR5652791.1"/>
    </source>
</evidence>